<dbReference type="AlphaFoldDB" id="A0A261QYS5"/>
<name>A0A261QYS5_9BORD</name>
<dbReference type="EMBL" id="NEVK01000006">
    <property type="protein sequence ID" value="OZI17914.1"/>
    <property type="molecule type" value="Genomic_DNA"/>
</dbReference>
<proteinExistence type="predicted"/>
<evidence type="ECO:0000313" key="2">
    <source>
        <dbReference type="Proteomes" id="UP000216947"/>
    </source>
</evidence>
<reference evidence="2" key="1">
    <citation type="submission" date="2017-05" db="EMBL/GenBank/DDBJ databases">
        <title>Complete and WGS of Bordetella genogroups.</title>
        <authorList>
            <person name="Spilker T."/>
            <person name="Lipuma J."/>
        </authorList>
    </citation>
    <scope>NUCLEOTIDE SEQUENCE [LARGE SCALE GENOMIC DNA]</scope>
    <source>
        <strain evidence="2">AU18089</strain>
    </source>
</reference>
<accession>A0A261QYS5</accession>
<organism evidence="1 2">
    <name type="scientific">Bordetella genomosp. 7</name>
    <dbReference type="NCBI Taxonomy" id="1416805"/>
    <lineage>
        <taxon>Bacteria</taxon>
        <taxon>Pseudomonadati</taxon>
        <taxon>Pseudomonadota</taxon>
        <taxon>Betaproteobacteria</taxon>
        <taxon>Burkholderiales</taxon>
        <taxon>Alcaligenaceae</taxon>
        <taxon>Bordetella</taxon>
    </lineage>
</organism>
<evidence type="ECO:0000313" key="1">
    <source>
        <dbReference type="EMBL" id="OZI17914.1"/>
    </source>
</evidence>
<dbReference type="Proteomes" id="UP000216947">
    <property type="component" value="Unassembled WGS sequence"/>
</dbReference>
<sequence length="81" mass="8719">MRKVVGTLKPMTELEHWEARATEFGLLLHERQAVLAAAGMLSGAVACCIDVLERPTETAVLAVFAEACRRANAPGEMPVRG</sequence>
<keyword evidence="2" id="KW-1185">Reference proteome</keyword>
<comment type="caution">
    <text evidence="1">The sequence shown here is derived from an EMBL/GenBank/DDBJ whole genome shotgun (WGS) entry which is preliminary data.</text>
</comment>
<protein>
    <submittedName>
        <fullName evidence="1">Uncharacterized protein</fullName>
    </submittedName>
</protein>
<gene>
    <name evidence="1" type="ORF">CAL19_12590</name>
</gene>